<feature type="transmembrane region" description="Helical" evidence="1">
    <location>
        <begin position="87"/>
        <end position="105"/>
    </location>
</feature>
<comment type="caution">
    <text evidence="3">The sequence shown here is derived from an EMBL/GenBank/DDBJ whole genome shotgun (WGS) entry which is preliminary data.</text>
</comment>
<dbReference type="Pfam" id="PF17932">
    <property type="entry name" value="TetR_C_24"/>
    <property type="match status" value="1"/>
</dbReference>
<keyword evidence="4" id="KW-1185">Reference proteome</keyword>
<keyword evidence="1" id="KW-0472">Membrane</keyword>
<evidence type="ECO:0000256" key="1">
    <source>
        <dbReference type="SAM" id="Phobius"/>
    </source>
</evidence>
<reference evidence="4" key="1">
    <citation type="submission" date="2018-07" db="EMBL/GenBank/DDBJ databases">
        <authorList>
            <person name="Liu B.-T."/>
            <person name="Du Z."/>
        </authorList>
    </citation>
    <scope>NUCLEOTIDE SEQUENCE [LARGE SCALE GENOMIC DNA]</scope>
    <source>
        <strain evidence="4">XYN52</strain>
    </source>
</reference>
<keyword evidence="1" id="KW-1133">Transmembrane helix</keyword>
<organism evidence="3 4">
    <name type="scientific">Pelagibacterium lacus</name>
    <dbReference type="NCBI Taxonomy" id="2282655"/>
    <lineage>
        <taxon>Bacteria</taxon>
        <taxon>Pseudomonadati</taxon>
        <taxon>Pseudomonadota</taxon>
        <taxon>Alphaproteobacteria</taxon>
        <taxon>Hyphomicrobiales</taxon>
        <taxon>Devosiaceae</taxon>
        <taxon>Pelagibacterium</taxon>
    </lineage>
</organism>
<evidence type="ECO:0000313" key="4">
    <source>
        <dbReference type="Proteomes" id="UP000253759"/>
    </source>
</evidence>
<gene>
    <name evidence="3" type="ORF">DVH29_00855</name>
</gene>
<accession>A0A369W8K6</accession>
<dbReference type="Gene3D" id="1.10.357.10">
    <property type="entry name" value="Tetracycline Repressor, domain 2"/>
    <property type="match status" value="1"/>
</dbReference>
<name>A0A369W8K6_9HYPH</name>
<protein>
    <recommendedName>
        <fullName evidence="2">HTH-type transcriptional repressor KstR2 C-terminal domain-containing protein</fullName>
    </recommendedName>
</protein>
<proteinExistence type="predicted"/>
<evidence type="ECO:0000259" key="2">
    <source>
        <dbReference type="Pfam" id="PF17932"/>
    </source>
</evidence>
<dbReference type="AlphaFoldDB" id="A0A369W8K6"/>
<feature type="domain" description="HTH-type transcriptional repressor KstR2 C-terminal" evidence="2">
    <location>
        <begin position="18"/>
        <end position="124"/>
    </location>
</feature>
<dbReference type="SUPFAM" id="SSF48498">
    <property type="entry name" value="Tetracyclin repressor-like, C-terminal domain"/>
    <property type="match status" value="1"/>
</dbReference>
<dbReference type="InterPro" id="IPR041490">
    <property type="entry name" value="KstR2_TetR_C"/>
</dbReference>
<dbReference type="InterPro" id="IPR036271">
    <property type="entry name" value="Tet_transcr_reg_TetR-rel_C_sf"/>
</dbReference>
<evidence type="ECO:0000313" key="3">
    <source>
        <dbReference type="EMBL" id="RDE10673.1"/>
    </source>
</evidence>
<dbReference type="EMBL" id="QQNH01000001">
    <property type="protein sequence ID" value="RDE10673.1"/>
    <property type="molecule type" value="Genomic_DNA"/>
</dbReference>
<keyword evidence="1" id="KW-0812">Transmembrane</keyword>
<dbReference type="Proteomes" id="UP000253759">
    <property type="component" value="Unassembled WGS sequence"/>
</dbReference>
<sequence length="131" mass="14532">MTQLLDAWAEAAPAGVAPERELHAFVAFHIRYHMGKRDEIFISNMELRGLADTHRGEIFALRRQYETMLADIIARGQAAGRFRPGDALVMAFAILAMLTGIFTWYSDDGKLSLSELSDLYIAMVDGGLAPD</sequence>